<dbReference type="Pfam" id="PF02995">
    <property type="entry name" value="DUF229"/>
    <property type="match status" value="1"/>
</dbReference>
<reference evidence="3" key="2">
    <citation type="submission" date="2019-09" db="UniProtKB">
        <authorList>
            <consortium name="WormBaseParasite"/>
        </authorList>
    </citation>
    <scope>IDENTIFICATION</scope>
</reference>
<keyword evidence="2" id="KW-1185">Reference proteome</keyword>
<dbReference type="AlphaFoldDB" id="A0A3P7YKU7"/>
<accession>A0A3P7YKU7</accession>
<dbReference type="OrthoDB" id="5862419at2759"/>
<dbReference type="InterPro" id="IPR017850">
    <property type="entry name" value="Alkaline_phosphatase_core_sf"/>
</dbReference>
<proteinExistence type="predicted"/>
<dbReference type="InterPro" id="IPR004245">
    <property type="entry name" value="DUF229"/>
</dbReference>
<evidence type="ECO:0000313" key="2">
    <source>
        <dbReference type="Proteomes" id="UP000050761"/>
    </source>
</evidence>
<sequence length="453" mass="52789">MASKWDVRKPFTVVLMVAFLLILFNYLWSQSSGSKKVEVYIHVDLNVSRNVSIFDTCPLMMYDPLDEQLRRFHYPGHNPKAGCTPYVPITVLENGTVRTTERAKGYSCRASKSVEPGSRALVGEPPLVPDWDNNEKCREYLDEYSYVLEEYRKSGYKTLAANDWDIGFPYYSNCTGFNRPEADHMWRQFENRMRESWALLRSHRHHCGESHLDLLEYMEKFMNSYPGIPKVCYVWPVYLAHDTLKDLYHADDQFLDFLKRNKKNLDNAFFFFMADHGPRGEGPFFLKSAKSFVFNKAMNHLDLRQILEVPLGRYEGNNPMLTVSVPKRYRNTPIHEQLKNKSRQLMTHFDLHATFMDILKVQPSSNFADTSHRSMQPLSKGSSLFREWRETRNCRTLPIPSQYCLCQYNKTTIEDQATLKTVGSFLAEQLNIILQKAGLGEKCQKQSYYMVSA</sequence>
<dbReference type="WBParaSite" id="HPBE_0001146601-mRNA-1">
    <property type="protein sequence ID" value="HPBE_0001146601-mRNA-1"/>
    <property type="gene ID" value="HPBE_0001146601"/>
</dbReference>
<dbReference type="Proteomes" id="UP000050761">
    <property type="component" value="Unassembled WGS sequence"/>
</dbReference>
<dbReference type="PANTHER" id="PTHR10974:SF75">
    <property type="entry name" value="SULFATASE DOMAIN-CONTAINING PROTEIN"/>
    <property type="match status" value="1"/>
</dbReference>
<dbReference type="Gene3D" id="3.40.720.10">
    <property type="entry name" value="Alkaline Phosphatase, subunit A"/>
    <property type="match status" value="1"/>
</dbReference>
<dbReference type="EMBL" id="UZAH01027116">
    <property type="protein sequence ID" value="VDO88706.1"/>
    <property type="molecule type" value="Genomic_DNA"/>
</dbReference>
<organism evidence="1">
    <name type="scientific">Heligmosomoides polygyrus</name>
    <name type="common">Parasitic roundworm</name>
    <dbReference type="NCBI Taxonomy" id="6339"/>
    <lineage>
        <taxon>Eukaryota</taxon>
        <taxon>Metazoa</taxon>
        <taxon>Ecdysozoa</taxon>
        <taxon>Nematoda</taxon>
        <taxon>Chromadorea</taxon>
        <taxon>Rhabditida</taxon>
        <taxon>Rhabditina</taxon>
        <taxon>Rhabditomorpha</taxon>
        <taxon>Strongyloidea</taxon>
        <taxon>Heligmosomidae</taxon>
        <taxon>Heligmosomoides</taxon>
    </lineage>
</organism>
<dbReference type="SUPFAM" id="SSF53649">
    <property type="entry name" value="Alkaline phosphatase-like"/>
    <property type="match status" value="1"/>
</dbReference>
<evidence type="ECO:0000313" key="3">
    <source>
        <dbReference type="WBParaSite" id="HPBE_0001146601-mRNA-1"/>
    </source>
</evidence>
<reference evidence="1 2" key="1">
    <citation type="submission" date="2018-11" db="EMBL/GenBank/DDBJ databases">
        <authorList>
            <consortium name="Pathogen Informatics"/>
        </authorList>
    </citation>
    <scope>NUCLEOTIDE SEQUENCE [LARGE SCALE GENOMIC DNA]</scope>
</reference>
<name>A0A3P7YKU7_HELPZ</name>
<dbReference type="GO" id="GO:0005615">
    <property type="term" value="C:extracellular space"/>
    <property type="evidence" value="ECO:0007669"/>
    <property type="project" value="TreeGrafter"/>
</dbReference>
<gene>
    <name evidence="1" type="ORF">HPBE_LOCUS11467</name>
</gene>
<protein>
    <submittedName>
        <fullName evidence="3">Sulfatase domain-containing protein</fullName>
    </submittedName>
</protein>
<evidence type="ECO:0000313" key="1">
    <source>
        <dbReference type="EMBL" id="VDO88706.1"/>
    </source>
</evidence>
<dbReference type="PANTHER" id="PTHR10974">
    <property type="entry name" value="FI08016P-RELATED"/>
    <property type="match status" value="1"/>
</dbReference>